<dbReference type="Gene3D" id="1.20.5.4130">
    <property type="match status" value="1"/>
</dbReference>
<dbReference type="PANTHER" id="PTHR23155:SF1139">
    <property type="entry name" value="CC-NBS-LRR RESISTANCE PROTEIN"/>
    <property type="match status" value="1"/>
</dbReference>
<dbReference type="Pfam" id="PF23559">
    <property type="entry name" value="WHD_DRP"/>
    <property type="match status" value="1"/>
</dbReference>
<evidence type="ECO:0000256" key="3">
    <source>
        <dbReference type="ARBA" id="ARBA00022821"/>
    </source>
</evidence>
<dbReference type="Gene3D" id="1.10.10.10">
    <property type="entry name" value="Winged helix-like DNA-binding domain superfamily/Winged helix DNA-binding domain"/>
    <property type="match status" value="1"/>
</dbReference>
<sequence length="174" mass="20293">MDDPVIGATVQFLQEKLLPLTIAELSSSRDCKKNLEMLTQNVSLIQAFSHDAKRRQVDNEAWKLWLKILEKATENAGNVFDESRYESMKRQVEIRSNPMKSEDDNEENSTRKILKLSCDYLPSPHLKTCFAYFAMFPKDFVFEKEQIIQLWMAEGFLRPCQETTVIEDIGNKFF</sequence>
<name>K4D155_SOLLC</name>
<protein>
    <submittedName>
        <fullName evidence="7">Uncharacterized protein</fullName>
    </submittedName>
</protein>
<reference evidence="7" key="2">
    <citation type="submission" date="2015-06" db="UniProtKB">
        <authorList>
            <consortium name="EnsemblPlants"/>
        </authorList>
    </citation>
    <scope>IDENTIFICATION</scope>
    <source>
        <strain evidence="7">cv. Heinz 1706</strain>
    </source>
</reference>
<feature type="domain" description="Disease resistance N-terminal" evidence="5">
    <location>
        <begin position="10"/>
        <end position="96"/>
    </location>
</feature>
<keyword evidence="8" id="KW-1185">Reference proteome</keyword>
<feature type="domain" description="Disease resistance protein winged helix" evidence="6">
    <location>
        <begin position="135"/>
        <end position="174"/>
    </location>
</feature>
<dbReference type="PANTHER" id="PTHR23155">
    <property type="entry name" value="DISEASE RESISTANCE PROTEIN RP"/>
    <property type="match status" value="1"/>
</dbReference>
<evidence type="ECO:0000259" key="6">
    <source>
        <dbReference type="Pfam" id="PF23559"/>
    </source>
</evidence>
<dbReference type="EnsemblPlants" id="Solyc10g054600.1.1">
    <property type="protein sequence ID" value="Solyc10g054600.1.1"/>
    <property type="gene ID" value="Solyc10g054600.1"/>
</dbReference>
<dbReference type="PaxDb" id="4081-Solyc10g054600.1.1"/>
<dbReference type="GO" id="GO:0005524">
    <property type="term" value="F:ATP binding"/>
    <property type="evidence" value="ECO:0007669"/>
    <property type="project" value="UniProtKB-KW"/>
</dbReference>
<evidence type="ECO:0000259" key="5">
    <source>
        <dbReference type="Pfam" id="PF18052"/>
    </source>
</evidence>
<keyword evidence="3" id="KW-0611">Plant defense</keyword>
<evidence type="ECO:0000256" key="1">
    <source>
        <dbReference type="ARBA" id="ARBA00022737"/>
    </source>
</evidence>
<dbReference type="AlphaFoldDB" id="K4D155"/>
<keyword evidence="1" id="KW-0677">Repeat</keyword>
<evidence type="ECO:0000313" key="8">
    <source>
        <dbReference type="Proteomes" id="UP000004994"/>
    </source>
</evidence>
<dbReference type="HOGENOM" id="CLU_1542730_0_0_1"/>
<dbReference type="Proteomes" id="UP000004994">
    <property type="component" value="Chromosome 10"/>
</dbReference>
<dbReference type="GO" id="GO:0006952">
    <property type="term" value="P:defense response"/>
    <property type="evidence" value="ECO:0007669"/>
    <property type="project" value="UniProtKB-KW"/>
</dbReference>
<proteinExistence type="predicted"/>
<dbReference type="InterPro" id="IPR058922">
    <property type="entry name" value="WHD_DRP"/>
</dbReference>
<dbReference type="Gramene" id="Solyc10g054600.1.1">
    <property type="protein sequence ID" value="Solyc10g054600.1.1"/>
    <property type="gene ID" value="Solyc10g054600.1"/>
</dbReference>
<dbReference type="InterPro" id="IPR044974">
    <property type="entry name" value="Disease_R_plants"/>
</dbReference>
<evidence type="ECO:0000256" key="4">
    <source>
        <dbReference type="ARBA" id="ARBA00022840"/>
    </source>
</evidence>
<evidence type="ECO:0000313" key="7">
    <source>
        <dbReference type="EnsemblPlants" id="Solyc10g054600.1.1"/>
    </source>
</evidence>
<accession>K4D155</accession>
<dbReference type="InParanoid" id="K4D155"/>
<dbReference type="STRING" id="4081.K4D155"/>
<reference evidence="7" key="1">
    <citation type="journal article" date="2012" name="Nature">
        <title>The tomato genome sequence provides insights into fleshy fruit evolution.</title>
        <authorList>
            <consortium name="Tomato Genome Consortium"/>
        </authorList>
    </citation>
    <scope>NUCLEOTIDE SEQUENCE [LARGE SCALE GENOMIC DNA]</scope>
    <source>
        <strain evidence="7">cv. Heinz 1706</strain>
    </source>
</reference>
<dbReference type="eggNOG" id="KOG4658">
    <property type="taxonomic scope" value="Eukaryota"/>
</dbReference>
<dbReference type="PhylomeDB" id="K4D155"/>
<keyword evidence="4" id="KW-0067">ATP-binding</keyword>
<evidence type="ECO:0000256" key="2">
    <source>
        <dbReference type="ARBA" id="ARBA00022741"/>
    </source>
</evidence>
<organism evidence="7">
    <name type="scientific">Solanum lycopersicum</name>
    <name type="common">Tomato</name>
    <name type="synonym">Lycopersicon esculentum</name>
    <dbReference type="NCBI Taxonomy" id="4081"/>
    <lineage>
        <taxon>Eukaryota</taxon>
        <taxon>Viridiplantae</taxon>
        <taxon>Streptophyta</taxon>
        <taxon>Embryophyta</taxon>
        <taxon>Tracheophyta</taxon>
        <taxon>Spermatophyta</taxon>
        <taxon>Magnoliopsida</taxon>
        <taxon>eudicotyledons</taxon>
        <taxon>Gunneridae</taxon>
        <taxon>Pentapetalae</taxon>
        <taxon>asterids</taxon>
        <taxon>lamiids</taxon>
        <taxon>Solanales</taxon>
        <taxon>Solanaceae</taxon>
        <taxon>Solanoideae</taxon>
        <taxon>Solaneae</taxon>
        <taxon>Solanum</taxon>
        <taxon>Solanum subgen. Lycopersicon</taxon>
    </lineage>
</organism>
<dbReference type="InterPro" id="IPR041118">
    <property type="entry name" value="Rx_N"/>
</dbReference>
<dbReference type="Pfam" id="PF18052">
    <property type="entry name" value="Rx_N"/>
    <property type="match status" value="1"/>
</dbReference>
<dbReference type="InterPro" id="IPR036388">
    <property type="entry name" value="WH-like_DNA-bd_sf"/>
</dbReference>
<keyword evidence="2" id="KW-0547">Nucleotide-binding</keyword>